<evidence type="ECO:0000256" key="1">
    <source>
        <dbReference type="SAM" id="Phobius"/>
    </source>
</evidence>
<dbReference type="AlphaFoldDB" id="V2Z5E6"/>
<comment type="caution">
    <text evidence="2">The sequence shown here is derived from an EMBL/GenBank/DDBJ whole genome shotgun (WGS) entry which is preliminary data.</text>
</comment>
<keyword evidence="3" id="KW-1185">Reference proteome</keyword>
<accession>V2Z5E6</accession>
<evidence type="ECO:0000313" key="2">
    <source>
        <dbReference type="EMBL" id="ESL02130.1"/>
    </source>
</evidence>
<proteinExistence type="predicted"/>
<name>V2Z5E6_9FIRM</name>
<feature type="transmembrane region" description="Helical" evidence="1">
    <location>
        <begin position="6"/>
        <end position="23"/>
    </location>
</feature>
<protein>
    <submittedName>
        <fullName evidence="2">Uncharacterized protein</fullName>
    </submittedName>
</protein>
<dbReference type="EMBL" id="ACIL03000016">
    <property type="protein sequence ID" value="ESL02130.1"/>
    <property type="molecule type" value="Genomic_DNA"/>
</dbReference>
<gene>
    <name evidence="2" type="ORF">GCWU0000282_002264</name>
</gene>
<keyword evidence="1" id="KW-0812">Transmembrane</keyword>
<dbReference type="HOGENOM" id="CLU_1730598_0_0_9"/>
<dbReference type="eggNOG" id="ENOG5031TQB">
    <property type="taxonomic scope" value="Bacteria"/>
</dbReference>
<organism evidence="2 3">
    <name type="scientific">Catonella morbi ATCC 51271</name>
    <dbReference type="NCBI Taxonomy" id="592026"/>
    <lineage>
        <taxon>Bacteria</taxon>
        <taxon>Bacillati</taxon>
        <taxon>Bacillota</taxon>
        <taxon>Clostridia</taxon>
        <taxon>Lachnospirales</taxon>
        <taxon>Lachnospiraceae</taxon>
        <taxon>Catonella</taxon>
    </lineage>
</organism>
<sequence length="161" mass="18589">MDKILIIIVLLGLGIFFIGKMFNPPVGPKYKLKSILFNPENSQVSQELGKLIFISKGKRKIILPTEFDLWTEAKLFEKGIVLKKNKKERTIFFGELSSIEPFLVNSLFVKGKYFGYSFTLRNKKERLELKSCDMNDLDVFIDELCKLFLQETEKVVIKEAG</sequence>
<keyword evidence="1" id="KW-1133">Transmembrane helix</keyword>
<reference evidence="2 3" key="1">
    <citation type="submission" date="2013-06" db="EMBL/GenBank/DDBJ databases">
        <authorList>
            <person name="Weinstock G."/>
            <person name="Sodergren E."/>
            <person name="Clifton S."/>
            <person name="Fulton L."/>
            <person name="Fulton B."/>
            <person name="Courtney L."/>
            <person name="Fronick C."/>
            <person name="Harrison M."/>
            <person name="Strong C."/>
            <person name="Farmer C."/>
            <person name="Delahaunty K."/>
            <person name="Markovic C."/>
            <person name="Hall O."/>
            <person name="Minx P."/>
            <person name="Tomlinson C."/>
            <person name="Mitreva M."/>
            <person name="Nelson J."/>
            <person name="Hou S."/>
            <person name="Wollam A."/>
            <person name="Pepin K.H."/>
            <person name="Johnson M."/>
            <person name="Bhonagiri V."/>
            <person name="Nash W.E."/>
            <person name="Warren W."/>
            <person name="Chinwalla A."/>
            <person name="Mardis E.R."/>
            <person name="Wilson R.K."/>
        </authorList>
    </citation>
    <scope>NUCLEOTIDE SEQUENCE [LARGE SCALE GENOMIC DNA]</scope>
    <source>
        <strain evidence="2 3">ATCC 51271</strain>
    </source>
</reference>
<dbReference type="OrthoDB" id="1752027at2"/>
<keyword evidence="1" id="KW-0472">Membrane</keyword>
<dbReference type="RefSeq" id="WP_023355124.1">
    <property type="nucleotide sequence ID" value="NZ_KI535369.1"/>
</dbReference>
<dbReference type="STRING" id="592026.GCWU0000282_002264"/>
<dbReference type="Proteomes" id="UP000018227">
    <property type="component" value="Unassembled WGS sequence"/>
</dbReference>
<evidence type="ECO:0000313" key="3">
    <source>
        <dbReference type="Proteomes" id="UP000018227"/>
    </source>
</evidence>